<dbReference type="PRINTS" id="PR00091">
    <property type="entry name" value="NITROGNASEII"/>
</dbReference>
<keyword evidence="11" id="KW-1185">Reference proteome</keyword>
<comment type="similarity">
    <text evidence="3">Belongs to the NifH/BchL/ChlL family.</text>
</comment>
<keyword evidence="6" id="KW-0479">Metal-binding</keyword>
<evidence type="ECO:0000256" key="3">
    <source>
        <dbReference type="ARBA" id="ARBA00005504"/>
    </source>
</evidence>
<comment type="cofactor">
    <cofactor evidence="1">
        <name>[4Fe-4S] cluster</name>
        <dbReference type="ChEBI" id="CHEBI:49883"/>
    </cofactor>
</comment>
<evidence type="ECO:0000256" key="9">
    <source>
        <dbReference type="ARBA" id="ARBA00047967"/>
    </source>
</evidence>
<reference evidence="10 11" key="1">
    <citation type="submission" date="2016-10" db="EMBL/GenBank/DDBJ databases">
        <authorList>
            <person name="de Groot N.N."/>
        </authorList>
    </citation>
    <scope>NUCLEOTIDE SEQUENCE [LARGE SCALE GENOMIC DNA]</scope>
    <source>
        <strain evidence="10 11">DSM 2179</strain>
    </source>
</reference>
<comment type="catalytic activity">
    <reaction evidence="9">
        <text>N2 + 8 reduced [2Fe-2S]-[ferredoxin] + 16 ATP + 16 H2O = H2 + 8 oxidized [2Fe-2S]-[ferredoxin] + 2 NH4(+) + 16 ADP + 16 phosphate + 6 H(+)</text>
        <dbReference type="Rhea" id="RHEA:21448"/>
        <dbReference type="Rhea" id="RHEA-COMP:10000"/>
        <dbReference type="Rhea" id="RHEA-COMP:10001"/>
        <dbReference type="ChEBI" id="CHEBI:15377"/>
        <dbReference type="ChEBI" id="CHEBI:15378"/>
        <dbReference type="ChEBI" id="CHEBI:17997"/>
        <dbReference type="ChEBI" id="CHEBI:18276"/>
        <dbReference type="ChEBI" id="CHEBI:28938"/>
        <dbReference type="ChEBI" id="CHEBI:30616"/>
        <dbReference type="ChEBI" id="CHEBI:33737"/>
        <dbReference type="ChEBI" id="CHEBI:33738"/>
        <dbReference type="ChEBI" id="CHEBI:43474"/>
        <dbReference type="ChEBI" id="CHEBI:456216"/>
        <dbReference type="EC" id="1.18.6.1"/>
    </reaction>
</comment>
<evidence type="ECO:0000256" key="2">
    <source>
        <dbReference type="ARBA" id="ARBA00002234"/>
    </source>
</evidence>
<dbReference type="InterPro" id="IPR027417">
    <property type="entry name" value="P-loop_NTPase"/>
</dbReference>
<dbReference type="PROSITE" id="PS51026">
    <property type="entry name" value="NIFH_FRXC_3"/>
    <property type="match status" value="1"/>
</dbReference>
<dbReference type="Proteomes" id="UP000199662">
    <property type="component" value="Unassembled WGS sequence"/>
</dbReference>
<dbReference type="RefSeq" id="WP_091828344.1">
    <property type="nucleotide sequence ID" value="NZ_FNZK01000001.1"/>
</dbReference>
<dbReference type="GO" id="GO:0016163">
    <property type="term" value="F:nitrogenase activity"/>
    <property type="evidence" value="ECO:0007669"/>
    <property type="project" value="UniProtKB-EC"/>
</dbReference>
<accession>A0A1H6TWQ6</accession>
<dbReference type="STRING" id="84035.SAMN05660742_101106"/>
<evidence type="ECO:0000256" key="7">
    <source>
        <dbReference type="ARBA" id="ARBA00022741"/>
    </source>
</evidence>
<proteinExistence type="inferred from homology"/>
<keyword evidence="7" id="KW-0547">Nucleotide-binding</keyword>
<evidence type="ECO:0000256" key="5">
    <source>
        <dbReference type="ARBA" id="ARBA00012773"/>
    </source>
</evidence>
<dbReference type="SUPFAM" id="SSF52540">
    <property type="entry name" value="P-loop containing nucleoside triphosphate hydrolases"/>
    <property type="match status" value="1"/>
</dbReference>
<dbReference type="GO" id="GO:0005524">
    <property type="term" value="F:ATP binding"/>
    <property type="evidence" value="ECO:0007669"/>
    <property type="project" value="UniProtKB-KW"/>
</dbReference>
<protein>
    <recommendedName>
        <fullName evidence="5">nitrogenase</fullName>
        <ecNumber evidence="5">1.18.6.1</ecNumber>
    </recommendedName>
</protein>
<dbReference type="Gene3D" id="3.40.50.300">
    <property type="entry name" value="P-loop containing nucleotide triphosphate hydrolases"/>
    <property type="match status" value="1"/>
</dbReference>
<dbReference type="GO" id="GO:0046872">
    <property type="term" value="F:metal ion binding"/>
    <property type="evidence" value="ECO:0007669"/>
    <property type="project" value="UniProtKB-KW"/>
</dbReference>
<dbReference type="InterPro" id="IPR000392">
    <property type="entry name" value="NifH/frxC"/>
</dbReference>
<dbReference type="Pfam" id="PF00142">
    <property type="entry name" value="Fer4_NifH"/>
    <property type="match status" value="1"/>
</dbReference>
<dbReference type="PANTHER" id="PTHR42864">
    <property type="entry name" value="LIGHT-INDEPENDENT PROTOCHLOROPHYLLIDE REDUCTASE IRON-SULFUR ATP-BINDING PROTEIN"/>
    <property type="match status" value="1"/>
</dbReference>
<evidence type="ECO:0000256" key="6">
    <source>
        <dbReference type="ARBA" id="ARBA00022723"/>
    </source>
</evidence>
<evidence type="ECO:0000313" key="11">
    <source>
        <dbReference type="Proteomes" id="UP000199662"/>
    </source>
</evidence>
<dbReference type="AlphaFoldDB" id="A0A1H6TWQ6"/>
<comment type="subunit">
    <text evidence="4">Homodimer.</text>
</comment>
<dbReference type="EMBL" id="FNZK01000001">
    <property type="protein sequence ID" value="SEI80700.1"/>
    <property type="molecule type" value="Genomic_DNA"/>
</dbReference>
<evidence type="ECO:0000256" key="8">
    <source>
        <dbReference type="ARBA" id="ARBA00022840"/>
    </source>
</evidence>
<comment type="function">
    <text evidence="2">The key enzymatic reactions in nitrogen fixation are catalyzed by the nitrogenase complex, which has 2 components: the iron protein and the molybdenum-iron protein.</text>
</comment>
<keyword evidence="8" id="KW-0067">ATP-binding</keyword>
<evidence type="ECO:0000256" key="4">
    <source>
        <dbReference type="ARBA" id="ARBA00011738"/>
    </source>
</evidence>
<organism evidence="10 11">
    <name type="scientific">Propionispira arboris</name>
    <dbReference type="NCBI Taxonomy" id="84035"/>
    <lineage>
        <taxon>Bacteria</taxon>
        <taxon>Bacillati</taxon>
        <taxon>Bacillota</taxon>
        <taxon>Negativicutes</taxon>
        <taxon>Selenomonadales</taxon>
        <taxon>Selenomonadaceae</taxon>
        <taxon>Propionispira</taxon>
    </lineage>
</organism>
<gene>
    <name evidence="10" type="ORF">SAMN05660742_101106</name>
</gene>
<dbReference type="PANTHER" id="PTHR42864:SF2">
    <property type="entry name" value="LIGHT-INDEPENDENT PROTOCHLOROPHYLLIDE REDUCTASE IRON-SULFUR ATP-BINDING PROTEIN"/>
    <property type="match status" value="1"/>
</dbReference>
<dbReference type="EC" id="1.18.6.1" evidence="5"/>
<name>A0A1H6TWQ6_9FIRM</name>
<evidence type="ECO:0000256" key="1">
    <source>
        <dbReference type="ARBA" id="ARBA00001966"/>
    </source>
</evidence>
<sequence>MKEAKKICFLGKGGVGKSIIASNLSEALVRAGYHVLQIGNDSSLSSTILLRGFTDAVPALEEYRKNYVIQLADYIIKTASGVYCLELGSLEPGVGCMARGIQIIDEMMEMQGITDALDLDYIIYDIAGDIPCTGYILPMRDGIMDTCIVVTDGSVTSFVTANSIIAGIVKARRNEPISIQMLVNYADRYPTRSQLDAYAVTTQLTILDYLDYYQRLEHSELAGETIFVSQPDSKAALFFTDLVEKITVTKQIIMPQPLGRNELFRWLRLWKQQSLDQKSGVIGGDYSGNI</sequence>
<evidence type="ECO:0000313" key="10">
    <source>
        <dbReference type="EMBL" id="SEI80700.1"/>
    </source>
</evidence>